<feature type="transmembrane region" description="Helical" evidence="1">
    <location>
        <begin position="64"/>
        <end position="85"/>
    </location>
</feature>
<gene>
    <name evidence="2" type="ordered locus">MCC_07000</name>
</gene>
<dbReference type="EMBL" id="CP003342">
    <property type="protein sequence ID" value="AFC72864.1"/>
    <property type="molecule type" value="Genomic_DNA"/>
</dbReference>
<dbReference type="Proteomes" id="UP000008006">
    <property type="component" value="Chromosome"/>
</dbReference>
<evidence type="ECO:0000256" key="1">
    <source>
        <dbReference type="SAM" id="Phobius"/>
    </source>
</evidence>
<protein>
    <submittedName>
        <fullName evidence="2">Uncharacterized protein</fullName>
    </submittedName>
</protein>
<keyword evidence="3" id="KW-1185">Reference proteome</keyword>
<organism evidence="2 3">
    <name type="scientific">Rickettsia rhipicephali (strain 3-7-female6-CWPP)</name>
    <dbReference type="NCBI Taxonomy" id="1105113"/>
    <lineage>
        <taxon>Bacteria</taxon>
        <taxon>Pseudomonadati</taxon>
        <taxon>Pseudomonadota</taxon>
        <taxon>Alphaproteobacteria</taxon>
        <taxon>Rickettsiales</taxon>
        <taxon>Rickettsiaceae</taxon>
        <taxon>Rickettsieae</taxon>
        <taxon>Rickettsia</taxon>
        <taxon>spotted fever group</taxon>
    </lineage>
</organism>
<name>A0AAI8F6Z4_RICR3</name>
<sequence length="96" mass="11771">MHSLHYSYRNKEELIKYSTNEQYLKLKSYDKDLYEQLKRLPPKELEDKRISYKNEYIEVTKTHAVSTIINCSIWIIVSLFLLYIWEMYKNTQNNNN</sequence>
<keyword evidence="1" id="KW-1133">Transmembrane helix</keyword>
<proteinExistence type="predicted"/>
<evidence type="ECO:0000313" key="2">
    <source>
        <dbReference type="EMBL" id="AFC72864.1"/>
    </source>
</evidence>
<dbReference type="KEGG" id="rre:MCC_07000"/>
<keyword evidence="1" id="KW-0812">Transmembrane</keyword>
<dbReference type="AlphaFoldDB" id="A0AAI8F6Z4"/>
<keyword evidence="1" id="KW-0472">Membrane</keyword>
<evidence type="ECO:0000313" key="3">
    <source>
        <dbReference type="Proteomes" id="UP000008006"/>
    </source>
</evidence>
<reference evidence="3" key="1">
    <citation type="submission" date="2012-02" db="EMBL/GenBank/DDBJ databases">
        <title>Complete genome sequence of Rickettsia rhipicephali strain 3-7-female6-CWPP.</title>
        <authorList>
            <person name="Johnson S.L."/>
            <person name="Munk A.C."/>
            <person name="Han S."/>
            <person name="Bruce D.C."/>
            <person name="Dasch G.A."/>
        </authorList>
    </citation>
    <scope>NUCLEOTIDE SEQUENCE [LARGE SCALE GENOMIC DNA]</scope>
    <source>
        <strain evidence="3">3-7-female6-CWPP</strain>
    </source>
</reference>
<accession>A0AAI8F6Z4</accession>